<proteinExistence type="predicted"/>
<reference evidence="2" key="1">
    <citation type="submission" date="2013-06" db="EMBL/GenBank/DDBJ databases">
        <authorList>
            <person name="Zhao Q."/>
        </authorList>
    </citation>
    <scope>NUCLEOTIDE SEQUENCE</scope>
    <source>
        <strain evidence="2">cv. W1943</strain>
    </source>
</reference>
<dbReference type="EnsemblPlants" id="ORUFI08G07110.1">
    <property type="protein sequence ID" value="ORUFI08G07110.1"/>
    <property type="gene ID" value="ORUFI08G07110"/>
</dbReference>
<name>A0A0E0QFQ7_ORYRU</name>
<evidence type="ECO:0000313" key="2">
    <source>
        <dbReference type="Proteomes" id="UP000008022"/>
    </source>
</evidence>
<dbReference type="AlphaFoldDB" id="A0A0E0QFQ7"/>
<sequence length="109" mass="11995">MSTASCTIANAWPVTAATVGIGSATRSATSPEGHRLWRQSHWRSTSPCWQSLVHWHPQWHPQWRRHEGQAKAVLAGTSEGDDVDIRGCTSPQCTSSPCPFALLVVIHIR</sequence>
<reference evidence="1" key="2">
    <citation type="submission" date="2015-06" db="UniProtKB">
        <authorList>
            <consortium name="EnsemblPlants"/>
        </authorList>
    </citation>
    <scope>IDENTIFICATION</scope>
</reference>
<dbReference type="Gramene" id="ORUFI08G07110.1">
    <property type="protein sequence ID" value="ORUFI08G07110.1"/>
    <property type="gene ID" value="ORUFI08G07110"/>
</dbReference>
<organism evidence="1 2">
    <name type="scientific">Oryza rufipogon</name>
    <name type="common">Brownbeard rice</name>
    <name type="synonym">Asian wild rice</name>
    <dbReference type="NCBI Taxonomy" id="4529"/>
    <lineage>
        <taxon>Eukaryota</taxon>
        <taxon>Viridiplantae</taxon>
        <taxon>Streptophyta</taxon>
        <taxon>Embryophyta</taxon>
        <taxon>Tracheophyta</taxon>
        <taxon>Spermatophyta</taxon>
        <taxon>Magnoliopsida</taxon>
        <taxon>Liliopsida</taxon>
        <taxon>Poales</taxon>
        <taxon>Poaceae</taxon>
        <taxon>BOP clade</taxon>
        <taxon>Oryzoideae</taxon>
        <taxon>Oryzeae</taxon>
        <taxon>Oryzinae</taxon>
        <taxon>Oryza</taxon>
    </lineage>
</organism>
<evidence type="ECO:0000313" key="1">
    <source>
        <dbReference type="EnsemblPlants" id="ORUFI08G07110.1"/>
    </source>
</evidence>
<dbReference type="Proteomes" id="UP000008022">
    <property type="component" value="Unassembled WGS sequence"/>
</dbReference>
<accession>A0A0E0QFQ7</accession>
<dbReference type="HOGENOM" id="CLU_2201138_0_0_1"/>
<keyword evidence="2" id="KW-1185">Reference proteome</keyword>
<protein>
    <submittedName>
        <fullName evidence="1">Uncharacterized protein</fullName>
    </submittedName>
</protein>